<dbReference type="PROSITE" id="PS51032">
    <property type="entry name" value="AP2_ERF"/>
    <property type="match status" value="1"/>
</dbReference>
<proteinExistence type="inferred from homology"/>
<dbReference type="GO" id="GO:0003700">
    <property type="term" value="F:DNA-binding transcription factor activity"/>
    <property type="evidence" value="ECO:0007669"/>
    <property type="project" value="InterPro"/>
</dbReference>
<name>A0A5N5J4G2_9ROSI</name>
<dbReference type="SUPFAM" id="SSF54171">
    <property type="entry name" value="DNA-binding domain"/>
    <property type="match status" value="1"/>
</dbReference>
<evidence type="ECO:0000256" key="7">
    <source>
        <dbReference type="ARBA" id="ARBA00024343"/>
    </source>
</evidence>
<dbReference type="GO" id="GO:0003677">
    <property type="term" value="F:DNA binding"/>
    <property type="evidence" value="ECO:0007669"/>
    <property type="project" value="UniProtKB-KW"/>
</dbReference>
<comment type="similarity">
    <text evidence="7">Belongs to the AP2/ERF transcription factor family. ERF subfamily.</text>
</comment>
<dbReference type="CDD" id="cd00018">
    <property type="entry name" value="AP2"/>
    <property type="match status" value="1"/>
</dbReference>
<comment type="subcellular location">
    <subcellularLocation>
        <location evidence="1">Nucleus</location>
    </subcellularLocation>
</comment>
<keyword evidence="2" id="KW-0805">Transcription regulation</keyword>
<dbReference type="InterPro" id="IPR016177">
    <property type="entry name" value="DNA-bd_dom_sf"/>
</dbReference>
<evidence type="ECO:0000256" key="6">
    <source>
        <dbReference type="ARBA" id="ARBA00023242"/>
    </source>
</evidence>
<comment type="caution">
    <text evidence="10">The sequence shown here is derived from an EMBL/GenBank/DDBJ whole genome shotgun (WGS) entry which is preliminary data.</text>
</comment>
<dbReference type="GO" id="GO:0005634">
    <property type="term" value="C:nucleus"/>
    <property type="evidence" value="ECO:0007669"/>
    <property type="project" value="UniProtKB-SubCell"/>
</dbReference>
<sequence length="252" mass="27803">MSDHHQQNSETESSSTNSLSPASPSSPLTSSTQSKKPLQDQDFSPSKKVKRTRDTNKHPVYRGVRMRNWGKWVSEIREPRKKSRIWLGTFPTPEMAARAHDVAALSIKGNSAILNFPELSNSLPRPASLAPRDIQAAAAKAAQMDKFDQKSETTTTSPSSPSTSSLTSLVSLMDLSSQEEELCEIVELPSLETSYDELKNDFVYVDSIDGWMYPPPWMQSMENHCYGGGGGGGGCACDDFTFPNESTVLWNY</sequence>
<accession>A0A5N5J4G2</accession>
<feature type="region of interest" description="Disordered" evidence="8">
    <location>
        <begin position="140"/>
        <end position="166"/>
    </location>
</feature>
<dbReference type="PANTHER" id="PTHR31985">
    <property type="entry name" value="ETHYLENE-RESPONSIVE TRANSCRIPTION FACTOR ERF042-RELATED"/>
    <property type="match status" value="1"/>
</dbReference>
<feature type="compositionally biased region" description="Low complexity" evidence="8">
    <location>
        <begin position="8"/>
        <end position="36"/>
    </location>
</feature>
<keyword evidence="3" id="KW-0238">DNA-binding</keyword>
<evidence type="ECO:0000256" key="3">
    <source>
        <dbReference type="ARBA" id="ARBA00023125"/>
    </source>
</evidence>
<evidence type="ECO:0000256" key="5">
    <source>
        <dbReference type="ARBA" id="ARBA00023163"/>
    </source>
</evidence>
<dbReference type="InterPro" id="IPR051032">
    <property type="entry name" value="AP2/ERF_TF_ERF_subfamily"/>
</dbReference>
<dbReference type="Gene3D" id="3.30.730.10">
    <property type="entry name" value="AP2/ERF domain"/>
    <property type="match status" value="1"/>
</dbReference>
<dbReference type="SMART" id="SM00380">
    <property type="entry name" value="AP2"/>
    <property type="match status" value="1"/>
</dbReference>
<dbReference type="AlphaFoldDB" id="A0A5N5J4G2"/>
<feature type="compositionally biased region" description="Low complexity" evidence="8">
    <location>
        <begin position="152"/>
        <end position="166"/>
    </location>
</feature>
<keyword evidence="6" id="KW-0539">Nucleus</keyword>
<reference evidence="11" key="1">
    <citation type="journal article" date="2019" name="Gigascience">
        <title>De novo genome assembly of the endangered Acer yangbiense, a plant species with extremely small populations endemic to Yunnan Province, China.</title>
        <authorList>
            <person name="Yang J."/>
            <person name="Wariss H.M."/>
            <person name="Tao L."/>
            <person name="Zhang R."/>
            <person name="Yun Q."/>
            <person name="Hollingsworth P."/>
            <person name="Dao Z."/>
            <person name="Luo G."/>
            <person name="Guo H."/>
            <person name="Ma Y."/>
            <person name="Sun W."/>
        </authorList>
    </citation>
    <scope>NUCLEOTIDE SEQUENCE [LARGE SCALE GENOMIC DNA]</scope>
    <source>
        <strain evidence="11">cv. br00</strain>
    </source>
</reference>
<dbReference type="EMBL" id="VDCV01000018">
    <property type="protein sequence ID" value="KAB5514051.1"/>
    <property type="molecule type" value="Genomic_DNA"/>
</dbReference>
<gene>
    <name evidence="10" type="ORF">DKX38_027957</name>
</gene>
<keyword evidence="5" id="KW-0804">Transcription</keyword>
<dbReference type="Pfam" id="PF00847">
    <property type="entry name" value="AP2"/>
    <property type="match status" value="1"/>
</dbReference>
<dbReference type="PANTHER" id="PTHR31985:SF259">
    <property type="entry name" value="DEHYDRATION-RESPONSIVE ELEMENT-BINDING PROTEIN 3"/>
    <property type="match status" value="1"/>
</dbReference>
<evidence type="ECO:0000259" key="9">
    <source>
        <dbReference type="PROSITE" id="PS51032"/>
    </source>
</evidence>
<keyword evidence="4" id="KW-0010">Activator</keyword>
<evidence type="ECO:0000313" key="11">
    <source>
        <dbReference type="Proteomes" id="UP000326939"/>
    </source>
</evidence>
<evidence type="ECO:0000256" key="4">
    <source>
        <dbReference type="ARBA" id="ARBA00023159"/>
    </source>
</evidence>
<protein>
    <recommendedName>
        <fullName evidence="9">AP2/ERF domain-containing protein</fullName>
    </recommendedName>
</protein>
<evidence type="ECO:0000256" key="2">
    <source>
        <dbReference type="ARBA" id="ARBA00023015"/>
    </source>
</evidence>
<feature type="domain" description="AP2/ERF" evidence="9">
    <location>
        <begin position="60"/>
        <end position="117"/>
    </location>
</feature>
<dbReference type="FunFam" id="3.30.730.10:FF:000001">
    <property type="entry name" value="Ethylene-responsive transcription factor 2"/>
    <property type="match status" value="1"/>
</dbReference>
<dbReference type="PRINTS" id="PR00367">
    <property type="entry name" value="ETHRSPELEMNT"/>
</dbReference>
<organism evidence="10 11">
    <name type="scientific">Salix brachista</name>
    <dbReference type="NCBI Taxonomy" id="2182728"/>
    <lineage>
        <taxon>Eukaryota</taxon>
        <taxon>Viridiplantae</taxon>
        <taxon>Streptophyta</taxon>
        <taxon>Embryophyta</taxon>
        <taxon>Tracheophyta</taxon>
        <taxon>Spermatophyta</taxon>
        <taxon>Magnoliopsida</taxon>
        <taxon>eudicotyledons</taxon>
        <taxon>Gunneridae</taxon>
        <taxon>Pentapetalae</taxon>
        <taxon>rosids</taxon>
        <taxon>fabids</taxon>
        <taxon>Malpighiales</taxon>
        <taxon>Salicaceae</taxon>
        <taxon>Saliceae</taxon>
        <taxon>Salix</taxon>
    </lineage>
</organism>
<feature type="region of interest" description="Disordered" evidence="8">
    <location>
        <begin position="1"/>
        <end position="62"/>
    </location>
</feature>
<evidence type="ECO:0000256" key="8">
    <source>
        <dbReference type="SAM" id="MobiDB-lite"/>
    </source>
</evidence>
<dbReference type="InterPro" id="IPR001471">
    <property type="entry name" value="AP2/ERF_dom"/>
</dbReference>
<keyword evidence="11" id="KW-1185">Reference proteome</keyword>
<dbReference type="InterPro" id="IPR036955">
    <property type="entry name" value="AP2/ERF_dom_sf"/>
</dbReference>
<evidence type="ECO:0000313" key="10">
    <source>
        <dbReference type="EMBL" id="KAB5514051.1"/>
    </source>
</evidence>
<dbReference type="Proteomes" id="UP000326939">
    <property type="component" value="Chromosome 18"/>
</dbReference>
<evidence type="ECO:0000256" key="1">
    <source>
        <dbReference type="ARBA" id="ARBA00004123"/>
    </source>
</evidence>